<feature type="domain" description="ABC transmembrane type-1" evidence="14">
    <location>
        <begin position="1009"/>
        <end position="1337"/>
    </location>
</feature>
<evidence type="ECO:0000313" key="16">
    <source>
        <dbReference type="EMBL" id="CCE84262.1"/>
    </source>
</evidence>
<feature type="transmembrane region" description="Helical" evidence="12">
    <location>
        <begin position="28"/>
        <end position="48"/>
    </location>
</feature>
<evidence type="ECO:0000256" key="7">
    <source>
        <dbReference type="ARBA" id="ARBA00022989"/>
    </source>
</evidence>
<dbReference type="GO" id="GO:0016887">
    <property type="term" value="F:ATP hydrolysis activity"/>
    <property type="evidence" value="ECO:0007669"/>
    <property type="project" value="InterPro"/>
</dbReference>
<reference evidence="16" key="1">
    <citation type="submission" date="2011-10" db="EMBL/GenBank/DDBJ databases">
        <authorList>
            <person name="Genoscope - CEA"/>
        </authorList>
    </citation>
    <scope>NUCLEOTIDE SEQUENCE</scope>
</reference>
<sequence length="1641" mass="183911">MTNTSGTKCPVWAGEDITKCFREEYLEFWYPAVIAAVSFGILAFKSTSSKVRERRRLRLSEEERPLLVNSDAYGAAGTKAEDAGISIKSRHFDICKLTDTNDDGTPHGTLKDVPKDGVERLRVCVEFLLVGTEVALSLWSFAPFVRREWNIAIGVSIVKLAYWAYLFAIVTIRVINLRRVNVRLPNLWVHSTTLYFLTFAPALLNLRTVLIGNTESDKEYWYYLIDSVICIVLFFLNFTAKVGDKPSQIYLTSDGVPPSPEKISSILSFVTYSWINPLIYGSYRSSLKLDQVWGLRVDDYALPVLKSFEANKARAGFAFQLMSHFKWMLLLQMMWSILEAIIVFAPSVLLKQLLEYVDNPLNTPKSMAWTFVLLMPFFKFLDSVCSGSALFLGRRICARMKAILIGEIYAKALRRKITVSNNKDESDSDSSSDSDKKTKKGKKDDSDDDEIETERSGTAELGAIINLMSVDAFKVSEICGYLHFFSGSVIMILIAIVLLYKLLGWSALVGAVSILAMLPVNYKLARWMSEMQKKMLYVTDKRIQMLNETLQSIRIIKYFAWEDNFFKNIMEVRSKEIHQLKIRTLAWICSSFVWFITPTSVTLLSFYCYTMIDGKPLTAPIAFTALSLFTLLRAPLDQLSDMTSFLISSKVSVDRIAEFLEEEETDKYSQLCQEPGPNSPTIGFENASFSWNSKSDNDFKLKNLNISFKPEKLNVIIGSTGSGKTSLLLALLGEMDLLEGKVFLPGIIPREELVIDPRTGLTESVAYCAQGAWLLNDTIRNNILFATPYNEERYKKVIEACGLSRDLEILDAGDATEIGEKGITLSGGQKQRVSLARALYSNSRHVLLDDCLSAVDSHTALWIYQNCISGPLMANRTCILVSHNIALTIQDAEWVVVMENGRVKSQGSPEQLLHTGDLGDDDLVKSSVMNSRNQSTSNLKTLEEKNSEMKDKAKVIDAKLNAIAEGDQEEEIVKTDGKLVEEETKADGVVGLDVYLGYAKNLGGTMTWIVILFTFAASQAVYMYQSWWLRNWSLHSQLEPVFAAGKVVMANIGTIKDNGSLKGLSMYKIVSGAVPLYTAAQDSVQAFREAHGTLYYITIYAIIGLFYAFTASLRVWVTFITGIYASNRVFKRVLVTVLRARLRFFDKTPVGRLINRFSKDVESLDEELTPCAEAAFSCIVGCISTLFLITVITPGFLVFAILIMILYYVVATLYISLSRELKRYESITKSPIHQHFSESLTGVSTIRAYGVETRFMRFNLKAIDTNNRPFFYLWVANRWLALRCDIVGSMVMLFAGIFVLLSVGKLDAGLAGLSLSYAIAFSESALWIVRFYANIEMNMNSVERLQELYDIEQEPPAEDQNTEPPSSWPSQGAISVKDVSLRYAPDLPRVIKNVSFDVEPNSKIGIVGRTGAGKSTIITAFFRFLDPDSGSIHIDGVDITHIGLKTLRQAITIIPQDPTLFTGTIRSNLDPFDQYTDAQIFEALRRVNLVSLEDLNNSTSAASSGENQNKFLDLSATVTEGGNNLSQGQRQLMCLARSLLRMPKIILLDEATASIDYKSDALIQQTIREEFTNSTILTIAHRLRSIIDYDKILVMDAGKVVEYDNPHNLISDKNSLFYSMCENSGELESLIKQAKKSFDSK</sequence>
<keyword evidence="2" id="KW-0813">Transport</keyword>
<dbReference type="SUPFAM" id="SSF90123">
    <property type="entry name" value="ABC transporter transmembrane region"/>
    <property type="match status" value="2"/>
</dbReference>
<evidence type="ECO:0000256" key="1">
    <source>
        <dbReference type="ARBA" id="ARBA00004141"/>
    </source>
</evidence>
<feature type="transmembrane region" description="Helical" evidence="12">
    <location>
        <begin position="618"/>
        <end position="636"/>
    </location>
</feature>
<dbReference type="InterPro" id="IPR050173">
    <property type="entry name" value="ABC_transporter_C-like"/>
</dbReference>
<dbReference type="PANTHER" id="PTHR24223">
    <property type="entry name" value="ATP-BINDING CASSETTE SUB-FAMILY C"/>
    <property type="match status" value="1"/>
</dbReference>
<dbReference type="InterPro" id="IPR003593">
    <property type="entry name" value="AAA+_ATPase"/>
</dbReference>
<dbReference type="EMBL" id="FO082049">
    <property type="protein sequence ID" value="CCE83231.1"/>
    <property type="molecule type" value="Genomic_DNA"/>
</dbReference>
<dbReference type="Gene3D" id="1.20.1560.10">
    <property type="entry name" value="ABC transporter type 1, transmembrane domain"/>
    <property type="match status" value="2"/>
</dbReference>
<evidence type="ECO:0000256" key="3">
    <source>
        <dbReference type="ARBA" id="ARBA00022692"/>
    </source>
</evidence>
<feature type="transmembrane region" description="Helical" evidence="12">
    <location>
        <begin position="123"/>
        <end position="145"/>
    </location>
</feature>
<comment type="subcellular location">
    <subcellularLocation>
        <location evidence="1">Membrane</location>
        <topology evidence="1">Multi-pass membrane protein</topology>
    </subcellularLocation>
</comment>
<keyword evidence="5" id="KW-0547">Nucleotide-binding</keyword>
<dbReference type="GO" id="GO:0140359">
    <property type="term" value="F:ABC-type transporter activity"/>
    <property type="evidence" value="ECO:0007669"/>
    <property type="project" value="InterPro"/>
</dbReference>
<feature type="domain" description="ABC transmembrane type-1" evidence="14">
    <location>
        <begin position="336"/>
        <end position="648"/>
    </location>
</feature>
<feature type="transmembrane region" description="Helical" evidence="12">
    <location>
        <begin position="1174"/>
        <end position="1192"/>
    </location>
</feature>
<evidence type="ECO:0000256" key="12">
    <source>
        <dbReference type="SAM" id="Phobius"/>
    </source>
</evidence>
<dbReference type="Pfam" id="PF00005">
    <property type="entry name" value="ABC_tran"/>
    <property type="match status" value="2"/>
</dbReference>
<feature type="transmembrane region" description="Helical" evidence="12">
    <location>
        <begin position="1094"/>
        <end position="1124"/>
    </location>
</feature>
<dbReference type="Pfam" id="PF00664">
    <property type="entry name" value="ABC_membrane"/>
    <property type="match status" value="2"/>
</dbReference>
<evidence type="ECO:0000313" key="17">
    <source>
        <dbReference type="Proteomes" id="UP000005222"/>
    </source>
</evidence>
<feature type="region of interest" description="Disordered" evidence="11">
    <location>
        <begin position="422"/>
        <end position="455"/>
    </location>
</feature>
<evidence type="ECO:0000256" key="5">
    <source>
        <dbReference type="ARBA" id="ARBA00022741"/>
    </source>
</evidence>
<keyword evidence="3 12" id="KW-0812">Transmembrane</keyword>
<evidence type="ECO:0000256" key="10">
    <source>
        <dbReference type="SAM" id="Coils"/>
    </source>
</evidence>
<evidence type="ECO:0000313" key="15">
    <source>
        <dbReference type="EMBL" id="CCE83231.1"/>
    </source>
</evidence>
<dbReference type="InterPro" id="IPR027417">
    <property type="entry name" value="P-loop_NTPase"/>
</dbReference>
<dbReference type="CDD" id="cd18604">
    <property type="entry name" value="ABC_6TM_VMR1_D2_like"/>
    <property type="match status" value="1"/>
</dbReference>
<evidence type="ECO:0000256" key="6">
    <source>
        <dbReference type="ARBA" id="ARBA00022840"/>
    </source>
</evidence>
<dbReference type="PROSITE" id="PS50929">
    <property type="entry name" value="ABC_TM1F"/>
    <property type="match status" value="2"/>
</dbReference>
<feature type="domain" description="ABC transporter" evidence="13">
    <location>
        <begin position="1374"/>
        <end position="1622"/>
    </location>
</feature>
<feature type="transmembrane region" description="Helical" evidence="12">
    <location>
        <begin position="369"/>
        <end position="392"/>
    </location>
</feature>
<feature type="transmembrane region" description="Helical" evidence="12">
    <location>
        <begin position="1309"/>
        <end position="1329"/>
    </location>
</feature>
<evidence type="ECO:0000256" key="4">
    <source>
        <dbReference type="ARBA" id="ARBA00022737"/>
    </source>
</evidence>
<proteinExistence type="predicted"/>
<dbReference type="STRING" id="559304.G8Y6N2"/>
<dbReference type="GO" id="GO:0000329">
    <property type="term" value="C:fungal-type vacuole membrane"/>
    <property type="evidence" value="ECO:0007669"/>
    <property type="project" value="TreeGrafter"/>
</dbReference>
<keyword evidence="8 12" id="KW-0472">Membrane</keyword>
<evidence type="ECO:0000256" key="9">
    <source>
        <dbReference type="ARBA" id="ARBA00023180"/>
    </source>
</evidence>
<feature type="transmembrane region" description="Helical" evidence="12">
    <location>
        <begin position="151"/>
        <end position="175"/>
    </location>
</feature>
<dbReference type="FunFam" id="3.40.50.300:FF:000825">
    <property type="entry name" value="ABC bile acid transporter"/>
    <property type="match status" value="1"/>
</dbReference>
<feature type="transmembrane region" description="Helical" evidence="12">
    <location>
        <begin position="1005"/>
        <end position="1024"/>
    </location>
</feature>
<gene>
    <name evidence="16" type="primary">Piso0_003803</name>
    <name evidence="15" type="ORF">GNLVRS01_PISO0K02914g</name>
    <name evidence="16" type="ORF">GNLVRS01_PISO0L02915g</name>
</gene>
<dbReference type="Proteomes" id="UP000005222">
    <property type="component" value="Chromosome K"/>
</dbReference>
<reference evidence="17" key="2">
    <citation type="journal article" date="2012" name="G3 (Bethesda)">
        <title>Pichia sorbitophila, an interspecies yeast hybrid reveals early steps of genome resolution following polyploidization.</title>
        <authorList>
            <person name="Leh Louis V."/>
            <person name="Despons L."/>
            <person name="Friedrich A."/>
            <person name="Martin T."/>
            <person name="Durrens P."/>
            <person name="Casaregola S."/>
            <person name="Neuveglise C."/>
            <person name="Fairhead C."/>
            <person name="Marck C."/>
            <person name="Cruz J.A."/>
            <person name="Straub M.L."/>
            <person name="Kugler V."/>
            <person name="Sacerdot C."/>
            <person name="Uzunov Z."/>
            <person name="Thierry A."/>
            <person name="Weiss S."/>
            <person name="Bleykasten C."/>
            <person name="De Montigny J."/>
            <person name="Jacques N."/>
            <person name="Jung P."/>
            <person name="Lemaire M."/>
            <person name="Mallet S."/>
            <person name="Morel G."/>
            <person name="Richard G.F."/>
            <person name="Sarkar A."/>
            <person name="Savel G."/>
            <person name="Schacherer J."/>
            <person name="Seret M.L."/>
            <person name="Talla E."/>
            <person name="Samson G."/>
            <person name="Jubin C."/>
            <person name="Poulain J."/>
            <person name="Vacherie B."/>
            <person name="Barbe V."/>
            <person name="Pelletier E."/>
            <person name="Sherman D.J."/>
            <person name="Westhof E."/>
            <person name="Weissenbach J."/>
            <person name="Baret P.V."/>
            <person name="Wincker P."/>
            <person name="Gaillardin C."/>
            <person name="Dujon B."/>
            <person name="Souciet J.L."/>
        </authorList>
    </citation>
    <scope>NUCLEOTIDE SEQUENCE [LARGE SCALE GENOMIC DNA]</scope>
    <source>
        <strain evidence="17">ATCC MYA-4447 / BCRC 22081 / CBS 7064 / NBRC 10061 / NRRL Y-12695</strain>
    </source>
</reference>
<keyword evidence="6" id="KW-0067">ATP-binding</keyword>
<keyword evidence="17" id="KW-1185">Reference proteome</keyword>
<dbReference type="HOGENOM" id="CLU_000604_27_6_1"/>
<dbReference type="FunCoup" id="G8Y6N2">
    <property type="interactions" value="207"/>
</dbReference>
<dbReference type="EMBL" id="FO082048">
    <property type="protein sequence ID" value="CCE84262.1"/>
    <property type="molecule type" value="Genomic_DNA"/>
</dbReference>
<feature type="transmembrane region" description="Helical" evidence="12">
    <location>
        <begin position="478"/>
        <end position="499"/>
    </location>
</feature>
<feature type="domain" description="ABC transporter" evidence="13">
    <location>
        <begin position="682"/>
        <end position="925"/>
    </location>
</feature>
<feature type="transmembrane region" description="Helical" evidence="12">
    <location>
        <begin position="585"/>
        <end position="612"/>
    </location>
</feature>
<dbReference type="InterPro" id="IPR011527">
    <property type="entry name" value="ABC1_TM_dom"/>
</dbReference>
<dbReference type="InterPro" id="IPR017871">
    <property type="entry name" value="ABC_transporter-like_CS"/>
</dbReference>
<feature type="transmembrane region" description="Helical" evidence="12">
    <location>
        <begin position="1280"/>
        <end position="1303"/>
    </location>
</feature>
<feature type="transmembrane region" description="Helical" evidence="12">
    <location>
        <begin position="220"/>
        <end position="240"/>
    </location>
</feature>
<dbReference type="Gene3D" id="3.40.50.300">
    <property type="entry name" value="P-loop containing nucleotide triphosphate hydrolases"/>
    <property type="match status" value="2"/>
</dbReference>
<feature type="transmembrane region" description="Helical" evidence="12">
    <location>
        <begin position="327"/>
        <end position="349"/>
    </location>
</feature>
<organism evidence="16 17">
    <name type="scientific">Pichia sorbitophila (strain ATCC MYA-4447 / BCRC 22081 / CBS 7064 / NBRC 10061 / NRRL Y-12695)</name>
    <name type="common">Hybrid yeast</name>
    <dbReference type="NCBI Taxonomy" id="559304"/>
    <lineage>
        <taxon>Eukaryota</taxon>
        <taxon>Fungi</taxon>
        <taxon>Dikarya</taxon>
        <taxon>Ascomycota</taxon>
        <taxon>Saccharomycotina</taxon>
        <taxon>Pichiomycetes</taxon>
        <taxon>Debaryomycetaceae</taxon>
        <taxon>Millerozyma</taxon>
    </lineage>
</organism>
<evidence type="ECO:0000259" key="13">
    <source>
        <dbReference type="PROSITE" id="PS50893"/>
    </source>
</evidence>
<dbReference type="Proteomes" id="UP000005222">
    <property type="component" value="Chromosome L"/>
</dbReference>
<dbReference type="OrthoDB" id="6500128at2759"/>
<dbReference type="InterPro" id="IPR003439">
    <property type="entry name" value="ABC_transporter-like_ATP-bd"/>
</dbReference>
<dbReference type="PROSITE" id="PS50893">
    <property type="entry name" value="ABC_TRANSPORTER_2"/>
    <property type="match status" value="2"/>
</dbReference>
<keyword evidence="9" id="KW-0325">Glycoprotein</keyword>
<dbReference type="CDD" id="cd03369">
    <property type="entry name" value="ABCC_NFT1"/>
    <property type="match status" value="1"/>
</dbReference>
<dbReference type="eggNOG" id="KOG0054">
    <property type="taxonomic scope" value="Eukaryota"/>
</dbReference>
<dbReference type="InParanoid" id="G8Y6N2"/>
<dbReference type="SUPFAM" id="SSF52540">
    <property type="entry name" value="P-loop containing nucleoside triphosphate hydrolases"/>
    <property type="match status" value="2"/>
</dbReference>
<accession>G8Y6N2</accession>
<dbReference type="CDD" id="cd18596">
    <property type="entry name" value="ABC_6TM_VMR1_D1_like"/>
    <property type="match status" value="1"/>
</dbReference>
<dbReference type="SMART" id="SM00382">
    <property type="entry name" value="AAA"/>
    <property type="match status" value="2"/>
</dbReference>
<dbReference type="FunFam" id="3.40.50.300:FF:000565">
    <property type="entry name" value="ABC bile acid transporter"/>
    <property type="match status" value="1"/>
</dbReference>
<dbReference type="CDD" id="cd03250">
    <property type="entry name" value="ABCC_MRP_domain1"/>
    <property type="match status" value="1"/>
</dbReference>
<evidence type="ECO:0000259" key="14">
    <source>
        <dbReference type="PROSITE" id="PS50929"/>
    </source>
</evidence>
<dbReference type="PANTHER" id="PTHR24223:SF353">
    <property type="entry name" value="ABC TRANSPORTER ATP-BINDING PROTEIN_PERMEASE VMR1-RELATED"/>
    <property type="match status" value="1"/>
</dbReference>
<keyword evidence="10" id="KW-0175">Coiled coil</keyword>
<protein>
    <submittedName>
        <fullName evidence="16">Piso0_003803 protein</fullName>
    </submittedName>
</protein>
<evidence type="ECO:0000256" key="2">
    <source>
        <dbReference type="ARBA" id="ARBA00022448"/>
    </source>
</evidence>
<feature type="transmembrane region" description="Helical" evidence="12">
    <location>
        <begin position="1198"/>
        <end position="1217"/>
    </location>
</feature>
<dbReference type="GO" id="GO:0005524">
    <property type="term" value="F:ATP binding"/>
    <property type="evidence" value="ECO:0007669"/>
    <property type="project" value="UniProtKB-KW"/>
</dbReference>
<name>G8Y6N2_PICSO</name>
<feature type="coiled-coil region" evidence="10">
    <location>
        <begin position="932"/>
        <end position="959"/>
    </location>
</feature>
<keyword evidence="4" id="KW-0677">Repeat</keyword>
<feature type="transmembrane region" description="Helical" evidence="12">
    <location>
        <begin position="187"/>
        <end position="208"/>
    </location>
</feature>
<feature type="transmembrane region" description="Helical" evidence="12">
    <location>
        <begin position="505"/>
        <end position="525"/>
    </location>
</feature>
<evidence type="ECO:0000256" key="8">
    <source>
        <dbReference type="ARBA" id="ARBA00023136"/>
    </source>
</evidence>
<dbReference type="InterPro" id="IPR036640">
    <property type="entry name" value="ABC1_TM_sf"/>
</dbReference>
<evidence type="ECO:0000256" key="11">
    <source>
        <dbReference type="SAM" id="MobiDB-lite"/>
    </source>
</evidence>
<dbReference type="PROSITE" id="PS00211">
    <property type="entry name" value="ABC_TRANSPORTER_1"/>
    <property type="match status" value="2"/>
</dbReference>
<keyword evidence="7 12" id="KW-1133">Transmembrane helix</keyword>